<gene>
    <name evidence="7" type="primary">NPF1.2_0</name>
    <name evidence="7" type="ORF">CFP56_024831</name>
</gene>
<dbReference type="GO" id="GO:0016020">
    <property type="term" value="C:membrane"/>
    <property type="evidence" value="ECO:0007669"/>
    <property type="project" value="UniProtKB-SubCell"/>
</dbReference>
<dbReference type="Gene3D" id="1.20.1250.20">
    <property type="entry name" value="MFS general substrate transporter like domains"/>
    <property type="match status" value="1"/>
</dbReference>
<dbReference type="SUPFAM" id="SSF103473">
    <property type="entry name" value="MFS general substrate transporter"/>
    <property type="match status" value="1"/>
</dbReference>
<evidence type="ECO:0000256" key="6">
    <source>
        <dbReference type="SAM" id="Phobius"/>
    </source>
</evidence>
<evidence type="ECO:0000256" key="3">
    <source>
        <dbReference type="ARBA" id="ARBA00022692"/>
    </source>
</evidence>
<evidence type="ECO:0000313" key="8">
    <source>
        <dbReference type="Proteomes" id="UP000237347"/>
    </source>
</evidence>
<keyword evidence="5 6" id="KW-0472">Membrane</keyword>
<dbReference type="GO" id="GO:0022857">
    <property type="term" value="F:transmembrane transporter activity"/>
    <property type="evidence" value="ECO:0007669"/>
    <property type="project" value="InterPro"/>
</dbReference>
<comment type="subcellular location">
    <subcellularLocation>
        <location evidence="1">Membrane</location>
        <topology evidence="1">Multi-pass membrane protein</topology>
    </subcellularLocation>
</comment>
<reference evidence="7 8" key="1">
    <citation type="journal article" date="2018" name="Sci. Data">
        <title>The draft genome sequence of cork oak.</title>
        <authorList>
            <person name="Ramos A.M."/>
            <person name="Usie A."/>
            <person name="Barbosa P."/>
            <person name="Barros P.M."/>
            <person name="Capote T."/>
            <person name="Chaves I."/>
            <person name="Simoes F."/>
            <person name="Abreu I."/>
            <person name="Carrasquinho I."/>
            <person name="Faro C."/>
            <person name="Guimaraes J.B."/>
            <person name="Mendonca D."/>
            <person name="Nobrega F."/>
            <person name="Rodrigues L."/>
            <person name="Saibo N.J.M."/>
            <person name="Varela M.C."/>
            <person name="Egas C."/>
            <person name="Matos J."/>
            <person name="Miguel C.M."/>
            <person name="Oliveira M.M."/>
            <person name="Ricardo C.P."/>
            <person name="Goncalves S."/>
        </authorList>
    </citation>
    <scope>NUCLEOTIDE SEQUENCE [LARGE SCALE GENOMIC DNA]</scope>
    <source>
        <strain evidence="8">cv. HL8</strain>
    </source>
</reference>
<keyword evidence="8" id="KW-1185">Reference proteome</keyword>
<dbReference type="InterPro" id="IPR000109">
    <property type="entry name" value="POT_fam"/>
</dbReference>
<dbReference type="EMBL" id="PKMF04000391">
    <property type="protein sequence ID" value="KAK7834212.1"/>
    <property type="molecule type" value="Genomic_DNA"/>
</dbReference>
<proteinExistence type="inferred from homology"/>
<comment type="caution">
    <text evidence="7">The sequence shown here is derived from an EMBL/GenBank/DDBJ whole genome shotgun (WGS) entry which is preliminary data.</text>
</comment>
<comment type="similarity">
    <text evidence="2">Belongs to the major facilitator superfamily. Proton-dependent oligopeptide transporter (POT/PTR) (TC 2.A.17) family.</text>
</comment>
<evidence type="ECO:0000256" key="4">
    <source>
        <dbReference type="ARBA" id="ARBA00022989"/>
    </source>
</evidence>
<dbReference type="PANTHER" id="PTHR11654">
    <property type="entry name" value="OLIGOPEPTIDE TRANSPORTER-RELATED"/>
    <property type="match status" value="1"/>
</dbReference>
<keyword evidence="4 6" id="KW-1133">Transmembrane helix</keyword>
<organism evidence="7 8">
    <name type="scientific">Quercus suber</name>
    <name type="common">Cork oak</name>
    <dbReference type="NCBI Taxonomy" id="58331"/>
    <lineage>
        <taxon>Eukaryota</taxon>
        <taxon>Viridiplantae</taxon>
        <taxon>Streptophyta</taxon>
        <taxon>Embryophyta</taxon>
        <taxon>Tracheophyta</taxon>
        <taxon>Spermatophyta</taxon>
        <taxon>Magnoliopsida</taxon>
        <taxon>eudicotyledons</taxon>
        <taxon>Gunneridae</taxon>
        <taxon>Pentapetalae</taxon>
        <taxon>rosids</taxon>
        <taxon>fabids</taxon>
        <taxon>Fagales</taxon>
        <taxon>Fagaceae</taxon>
        <taxon>Quercus</taxon>
    </lineage>
</organism>
<keyword evidence="3 6" id="KW-0812">Transmembrane</keyword>
<feature type="transmembrane region" description="Helical" evidence="6">
    <location>
        <begin position="42"/>
        <end position="62"/>
    </location>
</feature>
<feature type="transmembrane region" description="Helical" evidence="6">
    <location>
        <begin position="83"/>
        <end position="100"/>
    </location>
</feature>
<name>A0AAW0K510_QUESU</name>
<evidence type="ECO:0000313" key="7">
    <source>
        <dbReference type="EMBL" id="KAK7834212.1"/>
    </source>
</evidence>
<evidence type="ECO:0000256" key="2">
    <source>
        <dbReference type="ARBA" id="ARBA00005982"/>
    </source>
</evidence>
<accession>A0AAW0K510</accession>
<dbReference type="Pfam" id="PF00854">
    <property type="entry name" value="PTR2"/>
    <property type="match status" value="1"/>
</dbReference>
<evidence type="ECO:0000256" key="5">
    <source>
        <dbReference type="ARBA" id="ARBA00023136"/>
    </source>
</evidence>
<dbReference type="AlphaFoldDB" id="A0AAW0K510"/>
<sequence length="102" mass="11428">MSAMWLVPQHCLAGIAEAFNCIGQIEFYYSQFPKTMSSIAMSLLAFGMSVGSLIAGLIVSIMKNVTRSEGGENWLSNNINKAHYDYYYWLLTIMGALGFWEL</sequence>
<dbReference type="Proteomes" id="UP000237347">
    <property type="component" value="Unassembled WGS sequence"/>
</dbReference>
<protein>
    <submittedName>
        <fullName evidence="7">Protein nrt1/ ptr family 1.2</fullName>
    </submittedName>
</protein>
<evidence type="ECO:0000256" key="1">
    <source>
        <dbReference type="ARBA" id="ARBA00004141"/>
    </source>
</evidence>
<dbReference type="InterPro" id="IPR036259">
    <property type="entry name" value="MFS_trans_sf"/>
</dbReference>